<comment type="cofactor">
    <cofactor evidence="6">
        <name>Fe(2+)</name>
        <dbReference type="ChEBI" id="CHEBI:29033"/>
    </cofactor>
    <text evidence="6">Binds 1 Fe(2+) ion.</text>
</comment>
<evidence type="ECO:0000256" key="2">
    <source>
        <dbReference type="ARBA" id="ARBA00022723"/>
    </source>
</evidence>
<dbReference type="HAMAP" id="MF_00163">
    <property type="entry name" value="Pep_deformylase"/>
    <property type="match status" value="1"/>
</dbReference>
<gene>
    <name evidence="6 7" type="primary">def</name>
    <name evidence="7" type="ORF">ACFP1B_14360</name>
</gene>
<evidence type="ECO:0000256" key="5">
    <source>
        <dbReference type="ARBA" id="ARBA00023004"/>
    </source>
</evidence>
<dbReference type="PRINTS" id="PR01576">
    <property type="entry name" value="PDEFORMYLASE"/>
</dbReference>
<dbReference type="InterPro" id="IPR036821">
    <property type="entry name" value="Peptide_deformylase_sf"/>
</dbReference>
<comment type="function">
    <text evidence="6">Removes the formyl group from the N-terminal Met of newly synthesized proteins. Requires at least a dipeptide for an efficient rate of reaction. N-terminal L-methionine is a prerequisite for activity but the enzyme has broad specificity at other positions.</text>
</comment>
<keyword evidence="3 6" id="KW-0378">Hydrolase</keyword>
<dbReference type="CDD" id="cd00487">
    <property type="entry name" value="Pep_deformylase"/>
    <property type="match status" value="1"/>
</dbReference>
<feature type="active site" evidence="6">
    <location>
        <position position="174"/>
    </location>
</feature>
<name>A0ABW1GKC9_9ACTN</name>
<dbReference type="SUPFAM" id="SSF56420">
    <property type="entry name" value="Peptide deformylase"/>
    <property type="match status" value="1"/>
</dbReference>
<dbReference type="GO" id="GO:0042586">
    <property type="term" value="F:peptide deformylase activity"/>
    <property type="evidence" value="ECO:0007669"/>
    <property type="project" value="UniProtKB-EC"/>
</dbReference>
<dbReference type="Pfam" id="PF01327">
    <property type="entry name" value="Pep_deformylase"/>
    <property type="match status" value="1"/>
</dbReference>
<evidence type="ECO:0000256" key="6">
    <source>
        <dbReference type="HAMAP-Rule" id="MF_00163"/>
    </source>
</evidence>
<evidence type="ECO:0000313" key="7">
    <source>
        <dbReference type="EMBL" id="MFC5914608.1"/>
    </source>
</evidence>
<dbReference type="Proteomes" id="UP001596200">
    <property type="component" value="Unassembled WGS sequence"/>
</dbReference>
<accession>A0ABW1GKC9</accession>
<dbReference type="RefSeq" id="WP_344510650.1">
    <property type="nucleotide sequence ID" value="NZ_BAAATU010000017.1"/>
</dbReference>
<dbReference type="InterPro" id="IPR023635">
    <property type="entry name" value="Peptide_deformylase"/>
</dbReference>
<organism evidence="7 8">
    <name type="scientific">Streptomyces pulveraceus</name>
    <dbReference type="NCBI Taxonomy" id="68258"/>
    <lineage>
        <taxon>Bacteria</taxon>
        <taxon>Bacillati</taxon>
        <taxon>Actinomycetota</taxon>
        <taxon>Actinomycetes</taxon>
        <taxon>Kitasatosporales</taxon>
        <taxon>Streptomycetaceae</taxon>
        <taxon>Streptomyces</taxon>
    </lineage>
</organism>
<dbReference type="EMBL" id="JBHSPU010000014">
    <property type="protein sequence ID" value="MFC5914608.1"/>
    <property type="molecule type" value="Genomic_DNA"/>
</dbReference>
<feature type="binding site" evidence="6">
    <location>
        <position position="173"/>
    </location>
    <ligand>
        <name>Fe cation</name>
        <dbReference type="ChEBI" id="CHEBI:24875"/>
    </ligand>
</feature>
<sequence length="220" mass="24795">MAVRSGDTSHDRRVRVQGVPVDSFPRLAPEVERGAVRRITVVGEEILRRRCQEVTRFGTPELSRLIDDMFATNQVAEGAGLAANQVDVDLRLFVWDITDEWGVRHVGHIANPVLDEVPAEHRRLVEESEGCLSVPGPYRVVPRLDRAVVRGRDKDGEPLVIEGRGYFARCLHHETDHLDGHLYLDRLAQRERKAALREMAGSKDEVFARRAAMATKLGKH</sequence>
<keyword evidence="8" id="KW-1185">Reference proteome</keyword>
<dbReference type="PANTHER" id="PTHR10458">
    <property type="entry name" value="PEPTIDE DEFORMYLASE"/>
    <property type="match status" value="1"/>
</dbReference>
<dbReference type="Gene3D" id="3.90.45.10">
    <property type="entry name" value="Peptide deformylase"/>
    <property type="match status" value="1"/>
</dbReference>
<keyword evidence="4 6" id="KW-0648">Protein biosynthesis</keyword>
<dbReference type="NCBIfam" id="TIGR00079">
    <property type="entry name" value="pept_deformyl"/>
    <property type="match status" value="1"/>
</dbReference>
<comment type="catalytic activity">
    <reaction evidence="6">
        <text>N-terminal N-formyl-L-methionyl-[peptide] + H2O = N-terminal L-methionyl-[peptide] + formate</text>
        <dbReference type="Rhea" id="RHEA:24420"/>
        <dbReference type="Rhea" id="RHEA-COMP:10639"/>
        <dbReference type="Rhea" id="RHEA-COMP:10640"/>
        <dbReference type="ChEBI" id="CHEBI:15377"/>
        <dbReference type="ChEBI" id="CHEBI:15740"/>
        <dbReference type="ChEBI" id="CHEBI:49298"/>
        <dbReference type="ChEBI" id="CHEBI:64731"/>
        <dbReference type="EC" id="3.5.1.88"/>
    </reaction>
</comment>
<evidence type="ECO:0000256" key="4">
    <source>
        <dbReference type="ARBA" id="ARBA00022917"/>
    </source>
</evidence>
<comment type="caution">
    <text evidence="7">The sequence shown here is derived from an EMBL/GenBank/DDBJ whole genome shotgun (WGS) entry which is preliminary data.</text>
</comment>
<reference evidence="8" key="1">
    <citation type="journal article" date="2019" name="Int. J. Syst. Evol. Microbiol.">
        <title>The Global Catalogue of Microorganisms (GCM) 10K type strain sequencing project: providing services to taxonomists for standard genome sequencing and annotation.</title>
        <authorList>
            <consortium name="The Broad Institute Genomics Platform"/>
            <consortium name="The Broad Institute Genome Sequencing Center for Infectious Disease"/>
            <person name="Wu L."/>
            <person name="Ma J."/>
        </authorList>
    </citation>
    <scope>NUCLEOTIDE SEQUENCE [LARGE SCALE GENOMIC DNA]</scope>
    <source>
        <strain evidence="8">JCM 4147</strain>
    </source>
</reference>
<evidence type="ECO:0000256" key="3">
    <source>
        <dbReference type="ARBA" id="ARBA00022801"/>
    </source>
</evidence>
<evidence type="ECO:0000256" key="1">
    <source>
        <dbReference type="ARBA" id="ARBA00010759"/>
    </source>
</evidence>
<dbReference type="NCBIfam" id="NF001159">
    <property type="entry name" value="PRK00150.1-3"/>
    <property type="match status" value="1"/>
</dbReference>
<comment type="similarity">
    <text evidence="1 6">Belongs to the polypeptide deformylase family.</text>
</comment>
<dbReference type="PANTHER" id="PTHR10458:SF2">
    <property type="entry name" value="PEPTIDE DEFORMYLASE, MITOCHONDRIAL"/>
    <property type="match status" value="1"/>
</dbReference>
<keyword evidence="5 6" id="KW-0408">Iron</keyword>
<protein>
    <recommendedName>
        <fullName evidence="6">Peptide deformylase</fullName>
        <shortName evidence="6">PDF</shortName>
        <ecNumber evidence="6">3.5.1.88</ecNumber>
    </recommendedName>
    <alternativeName>
        <fullName evidence="6">Polypeptide deformylase</fullName>
    </alternativeName>
</protein>
<feature type="binding site" evidence="6">
    <location>
        <position position="177"/>
    </location>
    <ligand>
        <name>Fe cation</name>
        <dbReference type="ChEBI" id="CHEBI:24875"/>
    </ligand>
</feature>
<dbReference type="EC" id="3.5.1.88" evidence="6"/>
<keyword evidence="2 6" id="KW-0479">Metal-binding</keyword>
<proteinExistence type="inferred from homology"/>
<feature type="binding site" evidence="6">
    <location>
        <position position="131"/>
    </location>
    <ligand>
        <name>Fe cation</name>
        <dbReference type="ChEBI" id="CHEBI:24875"/>
    </ligand>
</feature>
<evidence type="ECO:0000313" key="8">
    <source>
        <dbReference type="Proteomes" id="UP001596200"/>
    </source>
</evidence>